<reference evidence="1 2" key="1">
    <citation type="submission" date="2019-03" db="EMBL/GenBank/DDBJ databases">
        <title>First draft genome of Liparis tanakae, snailfish: a comprehensive survey of snailfish specific genes.</title>
        <authorList>
            <person name="Kim W."/>
            <person name="Song I."/>
            <person name="Jeong J.-H."/>
            <person name="Kim D."/>
            <person name="Kim S."/>
            <person name="Ryu S."/>
            <person name="Song J.Y."/>
            <person name="Lee S.K."/>
        </authorList>
    </citation>
    <scope>NUCLEOTIDE SEQUENCE [LARGE SCALE GENOMIC DNA]</scope>
    <source>
        <tissue evidence="1">Muscle</tissue>
    </source>
</reference>
<sequence length="188" mass="21098">MTKDGPKPNQAVAETRAAAPVLPKTRIPSSQRRGEHVHLPLIDVLYMQEYMHQWNLQLHLSTTSTSCVWKPRPQHISSQPSMAFDVRLHWRPTVPSMPGVRGSKSQKSGLGSRTLVVPALRCSTSVAPSNFSLMTLPTLRKGGMAFQQVLTSQDPDTPWHLHSTRMWDKMACGEAREGFSEQKDFEII</sequence>
<dbReference type="Proteomes" id="UP000314294">
    <property type="component" value="Unassembled WGS sequence"/>
</dbReference>
<proteinExistence type="predicted"/>
<gene>
    <name evidence="1" type="ORF">EYF80_011142</name>
</gene>
<comment type="caution">
    <text evidence="1">The sequence shown here is derived from an EMBL/GenBank/DDBJ whole genome shotgun (WGS) entry which is preliminary data.</text>
</comment>
<keyword evidence="2" id="KW-1185">Reference proteome</keyword>
<organism evidence="1 2">
    <name type="scientific">Liparis tanakae</name>
    <name type="common">Tanaka's snailfish</name>
    <dbReference type="NCBI Taxonomy" id="230148"/>
    <lineage>
        <taxon>Eukaryota</taxon>
        <taxon>Metazoa</taxon>
        <taxon>Chordata</taxon>
        <taxon>Craniata</taxon>
        <taxon>Vertebrata</taxon>
        <taxon>Euteleostomi</taxon>
        <taxon>Actinopterygii</taxon>
        <taxon>Neopterygii</taxon>
        <taxon>Teleostei</taxon>
        <taxon>Neoteleostei</taxon>
        <taxon>Acanthomorphata</taxon>
        <taxon>Eupercaria</taxon>
        <taxon>Perciformes</taxon>
        <taxon>Cottioidei</taxon>
        <taxon>Cottales</taxon>
        <taxon>Liparidae</taxon>
        <taxon>Liparis</taxon>
    </lineage>
</organism>
<accession>A0A4Z2ILB4</accession>
<protein>
    <submittedName>
        <fullName evidence="1">Uncharacterized protein</fullName>
    </submittedName>
</protein>
<dbReference type="EMBL" id="SRLO01000072">
    <property type="protein sequence ID" value="TNN78547.1"/>
    <property type="molecule type" value="Genomic_DNA"/>
</dbReference>
<evidence type="ECO:0000313" key="1">
    <source>
        <dbReference type="EMBL" id="TNN78547.1"/>
    </source>
</evidence>
<evidence type="ECO:0000313" key="2">
    <source>
        <dbReference type="Proteomes" id="UP000314294"/>
    </source>
</evidence>
<name>A0A4Z2ILB4_9TELE</name>
<dbReference type="AlphaFoldDB" id="A0A4Z2ILB4"/>